<feature type="region of interest" description="Disordered" evidence="1">
    <location>
        <begin position="70"/>
        <end position="98"/>
    </location>
</feature>
<feature type="compositionally biased region" description="Polar residues" evidence="1">
    <location>
        <begin position="73"/>
        <end position="84"/>
    </location>
</feature>
<feature type="compositionally biased region" description="Polar residues" evidence="1">
    <location>
        <begin position="162"/>
        <end position="171"/>
    </location>
</feature>
<protein>
    <submittedName>
        <fullName evidence="3">Si:ch211-188c16.1</fullName>
    </submittedName>
</protein>
<organism evidence="3 4">
    <name type="scientific">Cyprinus carpio carpio</name>
    <dbReference type="NCBI Taxonomy" id="630221"/>
    <lineage>
        <taxon>Eukaryota</taxon>
        <taxon>Metazoa</taxon>
        <taxon>Chordata</taxon>
        <taxon>Craniata</taxon>
        <taxon>Vertebrata</taxon>
        <taxon>Euteleostomi</taxon>
        <taxon>Actinopterygii</taxon>
        <taxon>Neopterygii</taxon>
        <taxon>Teleostei</taxon>
        <taxon>Ostariophysi</taxon>
        <taxon>Cypriniformes</taxon>
        <taxon>Cyprinidae</taxon>
        <taxon>Cyprininae</taxon>
        <taxon>Cyprinus</taxon>
    </lineage>
</organism>
<feature type="transmembrane region" description="Helical" evidence="2">
    <location>
        <begin position="783"/>
        <end position="806"/>
    </location>
</feature>
<dbReference type="Gene3D" id="2.30.30.40">
    <property type="entry name" value="SH3 Domains"/>
    <property type="match status" value="1"/>
</dbReference>
<keyword evidence="4" id="KW-1185">Reference proteome</keyword>
<dbReference type="GeneTree" id="ENSGT00530000063460"/>
<evidence type="ECO:0000313" key="4">
    <source>
        <dbReference type="Proteomes" id="UP001108240"/>
    </source>
</evidence>
<feature type="transmembrane region" description="Helical" evidence="2">
    <location>
        <begin position="812"/>
        <end position="831"/>
    </location>
</feature>
<feature type="compositionally biased region" description="Basic and acidic residues" evidence="1">
    <location>
        <begin position="592"/>
        <end position="633"/>
    </location>
</feature>
<dbReference type="GO" id="GO:0050852">
    <property type="term" value="P:T cell receptor signaling pathway"/>
    <property type="evidence" value="ECO:0007669"/>
    <property type="project" value="TreeGrafter"/>
</dbReference>
<keyword evidence="2" id="KW-0812">Transmembrane</keyword>
<dbReference type="Proteomes" id="UP001108240">
    <property type="component" value="Unplaced"/>
</dbReference>
<proteinExistence type="predicted"/>
<dbReference type="FunFam" id="2.30.30.40:FF:000307">
    <property type="entry name" value="Predicted protein"/>
    <property type="match status" value="1"/>
</dbReference>
<feature type="region of interest" description="Disordered" evidence="1">
    <location>
        <begin position="152"/>
        <end position="207"/>
    </location>
</feature>
<dbReference type="GO" id="GO:0072659">
    <property type="term" value="P:protein localization to plasma membrane"/>
    <property type="evidence" value="ECO:0007669"/>
    <property type="project" value="TreeGrafter"/>
</dbReference>
<feature type="compositionally biased region" description="Polar residues" evidence="1">
    <location>
        <begin position="728"/>
        <end position="746"/>
    </location>
</feature>
<dbReference type="AlphaFoldDB" id="A0A8C1BY87"/>
<feature type="compositionally biased region" description="Low complexity" evidence="1">
    <location>
        <begin position="152"/>
        <end position="161"/>
    </location>
</feature>
<dbReference type="GO" id="GO:0005886">
    <property type="term" value="C:plasma membrane"/>
    <property type="evidence" value="ECO:0007669"/>
    <property type="project" value="InterPro"/>
</dbReference>
<feature type="compositionally biased region" description="Polar residues" evidence="1">
    <location>
        <begin position="197"/>
        <end position="207"/>
    </location>
</feature>
<sequence>MEEEACNRFRSLRAKFQEEIQVRHTPAVLEKPKRLPTSAMSRSGLITMSLGSSAETKTAGQPRVILREDLKTPSGTSLGTTSEVCRSGDAQKRQSLKTRHLPLVLPPSNEPKHDSPSKGITSPFKCIMKPIPTPFSSARASLCAKETGKNGLGLVKNGGSSNVQMDESTVKSAGPDAGGVQETRVSNPGALDRSASPDDSLTDPSSGSVTHFFDQHVLSTLEKAKRKLCQRNLLVCGRPKGFYSGKAQAQHTDSPPSPAEETSPLTVNAVSDSKLQKCGIFCVDAYECLQLDLARYRMHLYFNVRPEEFVFFCVFFLHLVLYLGTISVMELGGVMQPQRACKALPDLATLGPTPSKPPRPPHVDLSKYKTGFHVCEPSEALTAESVPEPELVATANASLDDASVPPPEFPDFDVSAPEATDSDAINLEALDFEASGFPEFDSLPPPPALPDEDDGLLSQAVLVQHCPSHSGPKSTQSEDALCQSSEEMRNVSNTESVTSDLRSNGSHTTFNLSSEHQLPSEPVSSQQECFHEAFDNVYEDVETVPRFSFAQSSYKCKGAPKNPYADNSLVKEETWRNIWHVTQWSNAAEDQNGQHDRKKQLSPEHHEDKEQKKKEKQRLEKEKKEQKEKEKKRNEMHKKFKITGLEEPMYHARVLADSKLRKYDLPVKSGDLISIIRTVSCPKGKWLARDTDNRYGYISVMNVELNIKEMLELGKKVSQAAGRRQTDGDNLSISSRSSHQNPVLTSSFTDDSEEWMYEEDTFSLSAENVSQIKAASIPEMCKCAFHFLSVENIFCAVVVVVVVVVVDHVFSLSAQLIATLLLIILSVTGVLKKSRHKRQNPSSLQTLISCHLLLFTLTLCEPVVRVSVCLLSDFDCVLLSLSRTHIHTSAV</sequence>
<dbReference type="PANTHER" id="PTHR16830">
    <property type="entry name" value="SH2 CONTAINING ADAPTOR PRAM-1 RELATED"/>
    <property type="match status" value="1"/>
</dbReference>
<dbReference type="Ensembl" id="ENSCCRT00000043727.2">
    <property type="protein sequence ID" value="ENSCCRP00000040337.2"/>
    <property type="gene ID" value="ENSCCRG00000021545.2"/>
</dbReference>
<evidence type="ECO:0000256" key="1">
    <source>
        <dbReference type="SAM" id="MobiDB-lite"/>
    </source>
</evidence>
<feature type="region of interest" description="Disordered" evidence="1">
    <location>
        <begin position="719"/>
        <end position="746"/>
    </location>
</feature>
<accession>A0A8C1BY87</accession>
<dbReference type="GO" id="GO:0007229">
    <property type="term" value="P:integrin-mediated signaling pathway"/>
    <property type="evidence" value="ECO:0007669"/>
    <property type="project" value="InterPro"/>
</dbReference>
<evidence type="ECO:0000313" key="3">
    <source>
        <dbReference type="Ensembl" id="ENSCCRP00000040337.2"/>
    </source>
</evidence>
<reference evidence="3" key="1">
    <citation type="submission" date="2025-08" db="UniProtKB">
        <authorList>
            <consortium name="Ensembl"/>
        </authorList>
    </citation>
    <scope>IDENTIFICATION</scope>
</reference>
<reference evidence="3" key="2">
    <citation type="submission" date="2025-09" db="UniProtKB">
        <authorList>
            <consortium name="Ensembl"/>
        </authorList>
    </citation>
    <scope>IDENTIFICATION</scope>
</reference>
<dbReference type="OMA" id="CKKKAMP"/>
<evidence type="ECO:0000256" key="2">
    <source>
        <dbReference type="SAM" id="Phobius"/>
    </source>
</evidence>
<dbReference type="InterPro" id="IPR043443">
    <property type="entry name" value="FYB1/2-like"/>
</dbReference>
<keyword evidence="2" id="KW-0472">Membrane</keyword>
<dbReference type="SUPFAM" id="SSF50044">
    <property type="entry name" value="SH3-domain"/>
    <property type="match status" value="1"/>
</dbReference>
<dbReference type="InterPro" id="IPR036028">
    <property type="entry name" value="SH3-like_dom_sf"/>
</dbReference>
<dbReference type="PANTHER" id="PTHR16830:SF20">
    <property type="entry name" value="SI:CH211-188C16.1-RELATED"/>
    <property type="match status" value="1"/>
</dbReference>
<feature type="region of interest" description="Disordered" evidence="1">
    <location>
        <begin position="586"/>
        <end position="637"/>
    </location>
</feature>
<keyword evidence="2" id="KW-1133">Transmembrane helix</keyword>
<feature type="transmembrane region" description="Helical" evidence="2">
    <location>
        <begin position="309"/>
        <end position="329"/>
    </location>
</feature>
<feature type="region of interest" description="Disordered" evidence="1">
    <location>
        <begin position="489"/>
        <end position="527"/>
    </location>
</feature>
<name>A0A8C1BY87_CYPCA</name>